<keyword evidence="3" id="KW-0378">Hydrolase</keyword>
<evidence type="ECO:0000256" key="3">
    <source>
        <dbReference type="RuleBase" id="RU366025"/>
    </source>
</evidence>
<dbReference type="InterPro" id="IPR038765">
    <property type="entry name" value="Papain-like_cys_pep_sf"/>
</dbReference>
<dbReference type="PANTHER" id="PTHR21646">
    <property type="entry name" value="UBIQUITIN CARBOXYL-TERMINAL HYDROLASE"/>
    <property type="match status" value="1"/>
</dbReference>
<dbReference type="PROSITE" id="PS50206">
    <property type="entry name" value="RHODANESE_3"/>
    <property type="match status" value="1"/>
</dbReference>
<dbReference type="InterPro" id="IPR001763">
    <property type="entry name" value="Rhodanese-like_dom"/>
</dbReference>
<dbReference type="Pfam" id="PF00581">
    <property type="entry name" value="Rhodanese"/>
    <property type="match status" value="1"/>
</dbReference>
<dbReference type="EC" id="3.4.19.12" evidence="3"/>
<dbReference type="InterPro" id="IPR028889">
    <property type="entry name" value="USP"/>
</dbReference>
<dbReference type="Proteomes" id="UP000183832">
    <property type="component" value="Unassembled WGS sequence"/>
</dbReference>
<feature type="coiled-coil region" evidence="4">
    <location>
        <begin position="442"/>
        <end position="473"/>
    </location>
</feature>
<evidence type="ECO:0000256" key="4">
    <source>
        <dbReference type="SAM" id="Coils"/>
    </source>
</evidence>
<gene>
    <name evidence="7" type="ORF">CLUMA_CG011986</name>
</gene>
<evidence type="ECO:0000313" key="7">
    <source>
        <dbReference type="EMBL" id="CRK98994.1"/>
    </source>
</evidence>
<dbReference type="GO" id="GO:0006508">
    <property type="term" value="P:proteolysis"/>
    <property type="evidence" value="ECO:0007669"/>
    <property type="project" value="UniProtKB-KW"/>
</dbReference>
<dbReference type="PROSITE" id="PS00972">
    <property type="entry name" value="USP_1"/>
    <property type="match status" value="1"/>
</dbReference>
<dbReference type="PROSITE" id="PS50235">
    <property type="entry name" value="USP_3"/>
    <property type="match status" value="1"/>
</dbReference>
<dbReference type="Pfam" id="PF00443">
    <property type="entry name" value="UCH"/>
    <property type="match status" value="1"/>
</dbReference>
<protein>
    <recommendedName>
        <fullName evidence="3">Ubiquitin carboxyl-terminal hydrolase</fullName>
        <ecNumber evidence="3">3.4.19.12</ecNumber>
    </recommendedName>
</protein>
<evidence type="ECO:0000256" key="2">
    <source>
        <dbReference type="ARBA" id="ARBA00009085"/>
    </source>
</evidence>
<dbReference type="GO" id="GO:0016579">
    <property type="term" value="P:protein deubiquitination"/>
    <property type="evidence" value="ECO:0007669"/>
    <property type="project" value="InterPro"/>
</dbReference>
<dbReference type="STRING" id="568069.A0A1J1IGU9"/>
<evidence type="ECO:0000256" key="1">
    <source>
        <dbReference type="ARBA" id="ARBA00000707"/>
    </source>
</evidence>
<evidence type="ECO:0000313" key="8">
    <source>
        <dbReference type="Proteomes" id="UP000183832"/>
    </source>
</evidence>
<keyword evidence="3" id="KW-0645">Protease</keyword>
<dbReference type="Gene3D" id="1.20.58.80">
    <property type="entry name" value="Phosphotransferase system, lactose/cellobiose-type IIA subunit"/>
    <property type="match status" value="1"/>
</dbReference>
<dbReference type="AlphaFoldDB" id="A0A1J1IGU9"/>
<evidence type="ECO:0000259" key="6">
    <source>
        <dbReference type="PROSITE" id="PS50235"/>
    </source>
</evidence>
<feature type="domain" description="Rhodanese" evidence="5">
    <location>
        <begin position="161"/>
        <end position="282"/>
    </location>
</feature>
<dbReference type="PANTHER" id="PTHR21646:SF46">
    <property type="entry name" value="UBIQUITIN CARBOXYL-TERMINAL HYDROLASE"/>
    <property type="match status" value="1"/>
</dbReference>
<dbReference type="Gene3D" id="3.90.70.10">
    <property type="entry name" value="Cysteine proteinases"/>
    <property type="match status" value="1"/>
</dbReference>
<dbReference type="InterPro" id="IPR001394">
    <property type="entry name" value="Peptidase_C19_UCH"/>
</dbReference>
<dbReference type="GO" id="GO:0004843">
    <property type="term" value="F:cysteine-type deubiquitinase activity"/>
    <property type="evidence" value="ECO:0007669"/>
    <property type="project" value="UniProtKB-UniRule"/>
</dbReference>
<dbReference type="SUPFAM" id="SSF140856">
    <property type="entry name" value="USP8 N-terminal domain-like"/>
    <property type="match status" value="1"/>
</dbReference>
<dbReference type="Pfam" id="PF08969">
    <property type="entry name" value="USP8_dimer"/>
    <property type="match status" value="1"/>
</dbReference>
<dbReference type="InterPro" id="IPR050185">
    <property type="entry name" value="Ub_carboxyl-term_hydrolase"/>
</dbReference>
<keyword evidence="3" id="KW-0833">Ubl conjugation pathway</keyword>
<dbReference type="CDD" id="cd02674">
    <property type="entry name" value="Peptidase_C19R"/>
    <property type="match status" value="1"/>
</dbReference>
<name>A0A1J1IGU9_9DIPT</name>
<keyword evidence="8" id="KW-1185">Reference proteome</keyword>
<keyword evidence="3" id="KW-0788">Thiol protease</keyword>
<evidence type="ECO:0000259" key="5">
    <source>
        <dbReference type="PROSITE" id="PS50206"/>
    </source>
</evidence>
<dbReference type="InterPro" id="IPR036873">
    <property type="entry name" value="Rhodanese-like_dom_sf"/>
</dbReference>
<comment type="catalytic activity">
    <reaction evidence="1 3">
        <text>Thiol-dependent hydrolysis of ester, thioester, amide, peptide and isopeptide bonds formed by the C-terminal Gly of ubiquitin (a 76-residue protein attached to proteins as an intracellular targeting signal).</text>
        <dbReference type="EC" id="3.4.19.12"/>
    </reaction>
</comment>
<organism evidence="7 8">
    <name type="scientific">Clunio marinus</name>
    <dbReference type="NCBI Taxonomy" id="568069"/>
    <lineage>
        <taxon>Eukaryota</taxon>
        <taxon>Metazoa</taxon>
        <taxon>Ecdysozoa</taxon>
        <taxon>Arthropoda</taxon>
        <taxon>Hexapoda</taxon>
        <taxon>Insecta</taxon>
        <taxon>Pterygota</taxon>
        <taxon>Neoptera</taxon>
        <taxon>Endopterygota</taxon>
        <taxon>Diptera</taxon>
        <taxon>Nematocera</taxon>
        <taxon>Chironomoidea</taxon>
        <taxon>Chironomidae</taxon>
        <taxon>Clunio</taxon>
    </lineage>
</organism>
<dbReference type="SMART" id="SM00450">
    <property type="entry name" value="RHOD"/>
    <property type="match status" value="1"/>
</dbReference>
<comment type="similarity">
    <text evidence="2 3">Belongs to the peptidase C19 family.</text>
</comment>
<dbReference type="OrthoDB" id="292964at2759"/>
<dbReference type="EMBL" id="CVRI01000048">
    <property type="protein sequence ID" value="CRK98994.1"/>
    <property type="molecule type" value="Genomic_DNA"/>
</dbReference>
<dbReference type="InterPro" id="IPR018200">
    <property type="entry name" value="USP_CS"/>
</dbReference>
<dbReference type="PROSITE" id="PS00973">
    <property type="entry name" value="USP_2"/>
    <property type="match status" value="1"/>
</dbReference>
<dbReference type="InterPro" id="IPR015063">
    <property type="entry name" value="USP8_dimer"/>
</dbReference>
<dbReference type="SUPFAM" id="SSF52821">
    <property type="entry name" value="Rhodanese/Cell cycle control phosphatase"/>
    <property type="match status" value="1"/>
</dbReference>
<reference evidence="7" key="1">
    <citation type="submission" date="2015-04" db="EMBL/GenBank/DDBJ databases">
        <authorList>
            <person name="Syromyatnikov M.Y."/>
            <person name="Popov V.N."/>
        </authorList>
    </citation>
    <scope>NUCLEOTIDE SEQUENCE [LARGE SCALE GENOMIC DNA]</scope>
</reference>
<sequence length="900" mass="105021">MEKKELYMGKCLKDLGEHFEIPSTIIGKNSIPQILISLKKLIRKAEEMKVHGDEEQSYILYMKFMNLLSKLQKFPDYKKNKHQISEMLGSNEVITSYMDVLESLSNSLKERYAKKYPPESNHLAESTKMNIDDEKVLKEISANPEVKEVVDCESLFTMMKDDKKLLILDCRPDDDYEQSKIIYKFTVHVPEDSLELGMTAEKIQNRLPNDSKVFWQFRTCRPYIIFVDWSSNRFNRNSPVWHLREILLGWDQELQELEKKPTMLLLEGGYEKWKTLYPMKCHNPQYSPPKAANDDAALIGDVEYPNLEDIQMKDSTLNKSLSSTSIPIVDRSIKPSAATGDPYKSPLELVEEREKIMNKSLQSEKELATLEANYKQVVTDKENNEDSSIQEQNYLFKIWELQAKQVDYKIEEKSIKEQLESSKEQIKDPQIMTKVMIAEQGIKEKEMERLKLFEERERNKKEREEALKLARERKPTFNDHKVPPKTQRKNELILTPKGLPNQVITPSIPSFDRSSKPMQVINRQPFNEEDFAPVYGRVERGLTGLKNLGNSCYMNSIIQCLSNTHKLMQYLLEETYEKHVNRNNKTKGSIVRTLAAVIKMLWSGECKHISSKQLKAVIGEQDHLFYGMDQQDSHEFLVMLIDWLQSDLQTIPVVHTAVELPPSEKAWQEYTKAKESFILRLFYGQIKSTVKCTVCSKESSTYDTFSNLSLELPPNNIDRCHIDECFNMYFHGEMVMGWNCPHCKAPRDAIKKLDISKLPPVLVIHLKRFYADPYMNCTYRKKTIYVDFPLTDMKMMPYTIYVDFPLTDMNMMPYVARTEKNSGSNLQHIYRLYAVSNHYGSTESGHYTAYCRNYKQSTWYKFDDHTVSPLDRSEVKSSAAYILFYTSLPDNAPQIQNRWR</sequence>
<accession>A0A1J1IGU9</accession>
<proteinExistence type="inferred from homology"/>
<keyword evidence="4" id="KW-0175">Coiled coil</keyword>
<dbReference type="SUPFAM" id="SSF54001">
    <property type="entry name" value="Cysteine proteinases"/>
    <property type="match status" value="1"/>
</dbReference>
<feature type="domain" description="USP" evidence="6">
    <location>
        <begin position="543"/>
        <end position="888"/>
    </location>
</feature>
<dbReference type="Gene3D" id="3.40.250.10">
    <property type="entry name" value="Rhodanese-like domain"/>
    <property type="match status" value="1"/>
</dbReference>